<gene>
    <name evidence="1" type="ORF">HMPREF9102_0247</name>
</gene>
<evidence type="ECO:0000313" key="2">
    <source>
        <dbReference type="Proteomes" id="UP000006035"/>
    </source>
</evidence>
<protein>
    <submittedName>
        <fullName evidence="1">Uncharacterized protein</fullName>
    </submittedName>
</protein>
<dbReference type="Proteomes" id="UP000006035">
    <property type="component" value="Unassembled WGS sequence"/>
</dbReference>
<dbReference type="EMBL" id="AFTL01000017">
    <property type="protein sequence ID" value="EGS36413.1"/>
    <property type="molecule type" value="Genomic_DNA"/>
</dbReference>
<reference evidence="1 2" key="1">
    <citation type="submission" date="2011-05" db="EMBL/GenBank/DDBJ databases">
        <authorList>
            <person name="Durkin A.S."/>
            <person name="Kim M."/>
            <person name="Radune D."/>
            <person name="Hostetler J."/>
            <person name="Torralba M."/>
            <person name="Gillis M."/>
            <person name="Methe B."/>
            <person name="Sutton G."/>
            <person name="Nelson K.E."/>
        </authorList>
    </citation>
    <scope>NUCLEOTIDE SEQUENCE [LARGE SCALE GENOMIC DNA]</scope>
    <source>
        <strain evidence="1 2">F0423</strain>
    </source>
</reference>
<organism evidence="1 2">
    <name type="scientific">Limosilactobacillus oris F0423</name>
    <dbReference type="NCBI Taxonomy" id="944562"/>
    <lineage>
        <taxon>Bacteria</taxon>
        <taxon>Bacillati</taxon>
        <taxon>Bacillota</taxon>
        <taxon>Bacilli</taxon>
        <taxon>Lactobacillales</taxon>
        <taxon>Lactobacillaceae</taxon>
        <taxon>Limosilactobacillus</taxon>
    </lineage>
</organism>
<accession>A0ABN0D402</accession>
<sequence>MLTILAQQLGQQVITPADLVDFSPELRAQVDDLSNLYN</sequence>
<comment type="caution">
    <text evidence="1">The sequence shown here is derived from an EMBL/GenBank/DDBJ whole genome shotgun (WGS) entry which is preliminary data.</text>
</comment>
<keyword evidence="2" id="KW-1185">Reference proteome</keyword>
<name>A0ABN0D402_9LACO</name>
<proteinExistence type="predicted"/>
<evidence type="ECO:0000313" key="1">
    <source>
        <dbReference type="EMBL" id="EGS36413.1"/>
    </source>
</evidence>